<dbReference type="Gene3D" id="1.10.3860.10">
    <property type="entry name" value="Sodium:dicarboxylate symporter"/>
    <property type="match status" value="1"/>
</dbReference>
<evidence type="ECO:0000256" key="5">
    <source>
        <dbReference type="ARBA" id="ARBA00023136"/>
    </source>
</evidence>
<keyword evidence="2 6" id="KW-0813">Transport</keyword>
<feature type="transmembrane region" description="Helical" evidence="6">
    <location>
        <begin position="249"/>
        <end position="272"/>
    </location>
</feature>
<evidence type="ECO:0000313" key="9">
    <source>
        <dbReference type="Proteomes" id="UP000677803"/>
    </source>
</evidence>
<evidence type="ECO:0000256" key="4">
    <source>
        <dbReference type="ARBA" id="ARBA00022989"/>
    </source>
</evidence>
<keyword evidence="4 6" id="KW-1133">Transmembrane helix</keyword>
<proteinExistence type="inferred from homology"/>
<dbReference type="Pfam" id="PF00375">
    <property type="entry name" value="SDF"/>
    <property type="match status" value="1"/>
</dbReference>
<name>A0A8S4AN66_9TELE</name>
<dbReference type="PANTHER" id="PTHR11958">
    <property type="entry name" value="SODIUM/DICARBOXYLATE SYMPORTER-RELATED"/>
    <property type="match status" value="1"/>
</dbReference>
<feature type="transmembrane region" description="Helical" evidence="6">
    <location>
        <begin position="70"/>
        <end position="92"/>
    </location>
</feature>
<gene>
    <name evidence="8" type="ORF">MMEN_LOCUS6824</name>
</gene>
<dbReference type="PRINTS" id="PR00173">
    <property type="entry name" value="EDTRNSPORT"/>
</dbReference>
<evidence type="ECO:0000256" key="2">
    <source>
        <dbReference type="ARBA" id="ARBA00022448"/>
    </source>
</evidence>
<keyword evidence="5 6" id="KW-0472">Membrane</keyword>
<dbReference type="InterPro" id="IPR050746">
    <property type="entry name" value="DAACS"/>
</dbReference>
<dbReference type="PANTHER" id="PTHR11958:SF63">
    <property type="entry name" value="AMINO ACID TRANSPORTER"/>
    <property type="match status" value="1"/>
</dbReference>
<evidence type="ECO:0000313" key="8">
    <source>
        <dbReference type="EMBL" id="CAG5895741.1"/>
    </source>
</evidence>
<dbReference type="GO" id="GO:0015175">
    <property type="term" value="F:neutral L-amino acid transmembrane transporter activity"/>
    <property type="evidence" value="ECO:0007669"/>
    <property type="project" value="TreeGrafter"/>
</dbReference>
<reference evidence="8" key="1">
    <citation type="submission" date="2021-05" db="EMBL/GenBank/DDBJ databases">
        <authorList>
            <person name="Tigano A."/>
        </authorList>
    </citation>
    <scope>NUCLEOTIDE SEQUENCE</scope>
</reference>
<dbReference type="GO" id="GO:0005313">
    <property type="term" value="F:L-glutamate transmembrane transporter activity"/>
    <property type="evidence" value="ECO:0007669"/>
    <property type="project" value="TreeGrafter"/>
</dbReference>
<feature type="transmembrane region" description="Helical" evidence="6">
    <location>
        <begin position="217"/>
        <end position="237"/>
    </location>
</feature>
<dbReference type="SUPFAM" id="SSF118215">
    <property type="entry name" value="Proton glutamate symport protein"/>
    <property type="match status" value="1"/>
</dbReference>
<dbReference type="OrthoDB" id="5877963at2759"/>
<comment type="caution">
    <text evidence="8">The sequence shown here is derived from an EMBL/GenBank/DDBJ whole genome shotgun (WGS) entry which is preliminary data.</text>
</comment>
<evidence type="ECO:0000256" key="1">
    <source>
        <dbReference type="ARBA" id="ARBA00004141"/>
    </source>
</evidence>
<comment type="subcellular location">
    <subcellularLocation>
        <location evidence="1 6">Membrane</location>
        <topology evidence="1 6">Multi-pass membrane protein</topology>
    </subcellularLocation>
</comment>
<feature type="transmembrane region" description="Helical" evidence="6">
    <location>
        <begin position="169"/>
        <end position="189"/>
    </location>
</feature>
<dbReference type="GO" id="GO:0015501">
    <property type="term" value="F:glutamate:sodium symporter activity"/>
    <property type="evidence" value="ECO:0007669"/>
    <property type="project" value="TreeGrafter"/>
</dbReference>
<accession>A0A8S4AN66</accession>
<evidence type="ECO:0000256" key="6">
    <source>
        <dbReference type="RuleBase" id="RU361216"/>
    </source>
</evidence>
<keyword evidence="3 6" id="KW-0812">Transmembrane</keyword>
<evidence type="ECO:0000256" key="7">
    <source>
        <dbReference type="SAM" id="MobiDB-lite"/>
    </source>
</evidence>
<feature type="region of interest" description="Disordered" evidence="7">
    <location>
        <begin position="435"/>
        <end position="468"/>
    </location>
</feature>
<protein>
    <recommendedName>
        <fullName evidence="6">Amino acid transporter</fullName>
    </recommendedName>
</protein>
<comment type="similarity">
    <text evidence="6">Belongs to the dicarboxylate/amino acid:cation symporter (DAACS) (TC 2.A.23) family.</text>
</comment>
<dbReference type="GO" id="GO:0005886">
    <property type="term" value="C:plasma membrane"/>
    <property type="evidence" value="ECO:0007669"/>
    <property type="project" value="TreeGrafter"/>
</dbReference>
<organism evidence="8 9">
    <name type="scientific">Menidia menidia</name>
    <name type="common">Atlantic silverside</name>
    <dbReference type="NCBI Taxonomy" id="238744"/>
    <lineage>
        <taxon>Eukaryota</taxon>
        <taxon>Metazoa</taxon>
        <taxon>Chordata</taxon>
        <taxon>Craniata</taxon>
        <taxon>Vertebrata</taxon>
        <taxon>Euteleostomi</taxon>
        <taxon>Actinopterygii</taxon>
        <taxon>Neopterygii</taxon>
        <taxon>Teleostei</taxon>
        <taxon>Neoteleostei</taxon>
        <taxon>Acanthomorphata</taxon>
        <taxon>Ovalentaria</taxon>
        <taxon>Atherinomorphae</taxon>
        <taxon>Atheriniformes</taxon>
        <taxon>Atherinopsidae</taxon>
        <taxon>Menidiinae</taxon>
        <taxon>Menidia</taxon>
    </lineage>
</organism>
<sequence length="468" mass="50954">MLGVALGVAVGQILKIYTTLTAIEESYIGFPGEILLRLLQLVTTPLIVTNVIIGVNSANLSNSRKINSRALVYFSLTTVLSIIIGCLMVELIKPGVTLKSSSYVYDDDDESFASIHGLKDLLRNMIPQNVILAGFKVYKTTIVMADLEGDDDNSTIGEGHQQVRYEGQFINGLNIVGLTVIAFFSGMALRKVRERGRVVLDVVTGLNETTKIAVKMIMCYLPIGVMSLMASFVVEIGDNWEAVICLAKFIAAVFVGLLIHGLVILPLIFVLFMQKNPYVIIKGVFPALHRALIISRTHAVKPTYWCLEELFGVDKRITDFMLPIGINVNMDGTALYEMAATVFIAQLSGIRLNWSKLFTMGVTVALSSVGEAGIPATGTVTTFFILTICGIPARDASLLLAIEWLLDRWNAVINVLGDCFGVLIVHHLSTAELSEMDDGQPSNDSYESVDSGILDPGSIQRPPSPSFT</sequence>
<evidence type="ECO:0000256" key="3">
    <source>
        <dbReference type="ARBA" id="ARBA00022692"/>
    </source>
</evidence>
<dbReference type="AlphaFoldDB" id="A0A8S4AN66"/>
<keyword evidence="9" id="KW-1185">Reference proteome</keyword>
<dbReference type="InterPro" id="IPR001991">
    <property type="entry name" value="Na-dicarboxylate_symporter"/>
</dbReference>
<dbReference type="Proteomes" id="UP000677803">
    <property type="component" value="Unassembled WGS sequence"/>
</dbReference>
<dbReference type="EMBL" id="CAJRST010006668">
    <property type="protein sequence ID" value="CAG5895741.1"/>
    <property type="molecule type" value="Genomic_DNA"/>
</dbReference>
<keyword evidence="6" id="KW-0769">Symport</keyword>
<feature type="transmembrane region" description="Helical" evidence="6">
    <location>
        <begin position="34"/>
        <end position="58"/>
    </location>
</feature>
<dbReference type="InterPro" id="IPR036458">
    <property type="entry name" value="Na:dicarbo_symporter_sf"/>
</dbReference>